<protein>
    <submittedName>
        <fullName evidence="2">Transcriptional regulator</fullName>
    </submittedName>
</protein>
<dbReference type="RefSeq" id="WP_004032431.1">
    <property type="nucleotide sequence ID" value="NZ_AP025586.1"/>
</dbReference>
<organism evidence="2 3">
    <name type="scientific">Methanobrevibacter smithii</name>
    <dbReference type="NCBI Taxonomy" id="2173"/>
    <lineage>
        <taxon>Archaea</taxon>
        <taxon>Methanobacteriati</taxon>
        <taxon>Methanobacteriota</taxon>
        <taxon>Methanomada group</taxon>
        <taxon>Methanobacteria</taxon>
        <taxon>Methanobacteriales</taxon>
        <taxon>Methanobacteriaceae</taxon>
        <taxon>Methanobrevibacter</taxon>
    </lineage>
</organism>
<evidence type="ECO:0000313" key="2">
    <source>
        <dbReference type="EMBL" id="ATZ59032.1"/>
    </source>
</evidence>
<dbReference type="InterPro" id="IPR025868">
    <property type="entry name" value="Zn_ribbon_dom_put"/>
</dbReference>
<dbReference type="OMA" id="QSCAMPM"/>
<dbReference type="Proteomes" id="UP000232133">
    <property type="component" value="Chromosome"/>
</dbReference>
<gene>
    <name evidence="2" type="ORF">BK798_00695</name>
</gene>
<accession>A0A2H4U4I5</accession>
<proteinExistence type="predicted"/>
<feature type="domain" description="Putative zinc ribbon" evidence="1">
    <location>
        <begin position="20"/>
        <end position="98"/>
    </location>
</feature>
<reference evidence="2 3" key="1">
    <citation type="submission" date="2016-10" db="EMBL/GenBank/DDBJ databases">
        <authorList>
            <person name="Varghese N."/>
        </authorList>
    </citation>
    <scope>NUCLEOTIDE SEQUENCE [LARGE SCALE GENOMIC DNA]</scope>
    <source>
        <strain evidence="2 3">KB11</strain>
    </source>
</reference>
<evidence type="ECO:0000313" key="3">
    <source>
        <dbReference type="Proteomes" id="UP000232133"/>
    </source>
</evidence>
<evidence type="ECO:0000259" key="1">
    <source>
        <dbReference type="Pfam" id="PF12674"/>
    </source>
</evidence>
<name>A0A2H4U4I5_METSM</name>
<dbReference type="GeneID" id="78817300"/>
<dbReference type="Pfam" id="PF12674">
    <property type="entry name" value="Zn_ribbon_2"/>
    <property type="match status" value="1"/>
</dbReference>
<dbReference type="AlphaFoldDB" id="A0A2H4U4I5"/>
<dbReference type="EMBL" id="CP017803">
    <property type="protein sequence ID" value="ATZ59032.1"/>
    <property type="molecule type" value="Genomic_DNA"/>
</dbReference>
<sequence length="98" mass="11504">MQKSNVTEMINMKFDSDMKFCQSCAMPMTEELYGSNKDGSKNEDYCIYCYENGEFTADISMEEMIDFCVPKTVENTDMDEKTARKMLNEAFPQLKRWK</sequence>